<keyword evidence="1" id="KW-0732">Signal</keyword>
<evidence type="ECO:0000313" key="3">
    <source>
        <dbReference type="Proteomes" id="UP000260644"/>
    </source>
</evidence>
<feature type="signal peptide" evidence="1">
    <location>
        <begin position="1"/>
        <end position="22"/>
    </location>
</feature>
<dbReference type="RefSeq" id="WP_116977452.1">
    <property type="nucleotide sequence ID" value="NZ_QPMM01000010.1"/>
</dbReference>
<dbReference type="Proteomes" id="UP000260644">
    <property type="component" value="Unassembled WGS sequence"/>
</dbReference>
<keyword evidence="3" id="KW-1185">Reference proteome</keyword>
<feature type="chain" id="PRO_5017794853" evidence="1">
    <location>
        <begin position="23"/>
        <end position="78"/>
    </location>
</feature>
<sequence length="78" mass="7938">MKQAKFALAATAVLAVIGGAVAFKGETSRTIYTKATPTATSCTVYLGTGYISGAGTLYSFASNVAGPCVNKVLISKQE</sequence>
<accession>A0A3E1Y709</accession>
<evidence type="ECO:0000313" key="2">
    <source>
        <dbReference type="EMBL" id="RFS20734.1"/>
    </source>
</evidence>
<dbReference type="EMBL" id="QPMM01000010">
    <property type="protein sequence ID" value="RFS20734.1"/>
    <property type="molecule type" value="Genomic_DNA"/>
</dbReference>
<comment type="caution">
    <text evidence="2">The sequence shown here is derived from an EMBL/GenBank/DDBJ whole genome shotgun (WGS) entry which is preliminary data.</text>
</comment>
<name>A0A3E1Y709_9BACT</name>
<protein>
    <submittedName>
        <fullName evidence="2">Uncharacterized protein</fullName>
    </submittedName>
</protein>
<evidence type="ECO:0000256" key="1">
    <source>
        <dbReference type="SAM" id="SignalP"/>
    </source>
</evidence>
<proteinExistence type="predicted"/>
<gene>
    <name evidence="2" type="ORF">DVR12_19445</name>
</gene>
<dbReference type="AlphaFoldDB" id="A0A3E1Y709"/>
<organism evidence="2 3">
    <name type="scientific">Chitinophaga silvatica</name>
    <dbReference type="NCBI Taxonomy" id="2282649"/>
    <lineage>
        <taxon>Bacteria</taxon>
        <taxon>Pseudomonadati</taxon>
        <taxon>Bacteroidota</taxon>
        <taxon>Chitinophagia</taxon>
        <taxon>Chitinophagales</taxon>
        <taxon>Chitinophagaceae</taxon>
        <taxon>Chitinophaga</taxon>
    </lineage>
</organism>
<reference evidence="2 3" key="1">
    <citation type="submission" date="2018-07" db="EMBL/GenBank/DDBJ databases">
        <title>Chitinophaga K2CV101002-2 sp. nov., isolated from a monsoon evergreen broad-leaved forest soil.</title>
        <authorList>
            <person name="Lv Y."/>
        </authorList>
    </citation>
    <scope>NUCLEOTIDE SEQUENCE [LARGE SCALE GENOMIC DNA]</scope>
    <source>
        <strain evidence="2 3">GDMCC 1.1288</strain>
    </source>
</reference>